<evidence type="ECO:0000313" key="3">
    <source>
        <dbReference type="EMBL" id="CAC9976798.1"/>
    </source>
</evidence>
<dbReference type="RefSeq" id="WP_180861534.1">
    <property type="nucleotide sequence ID" value="NZ_CAIJDE010000064.1"/>
</dbReference>
<keyword evidence="4" id="KW-1185">Reference proteome</keyword>
<organism evidence="3 4">
    <name type="scientific">Flavobacterium panici</name>
    <dbReference type="NCBI Taxonomy" id="2654843"/>
    <lineage>
        <taxon>Bacteria</taxon>
        <taxon>Pseudomonadati</taxon>
        <taxon>Bacteroidota</taxon>
        <taxon>Flavobacteriia</taxon>
        <taxon>Flavobacteriales</taxon>
        <taxon>Flavobacteriaceae</taxon>
        <taxon>Flavobacterium</taxon>
    </lineage>
</organism>
<proteinExistence type="predicted"/>
<feature type="region of interest" description="Disordered" evidence="1">
    <location>
        <begin position="232"/>
        <end position="257"/>
    </location>
</feature>
<evidence type="ECO:0000313" key="4">
    <source>
        <dbReference type="Proteomes" id="UP000533639"/>
    </source>
</evidence>
<evidence type="ECO:0000256" key="1">
    <source>
        <dbReference type="SAM" id="MobiDB-lite"/>
    </source>
</evidence>
<comment type="caution">
    <text evidence="3">The sequence shown here is derived from an EMBL/GenBank/DDBJ whole genome shotgun (WGS) entry which is preliminary data.</text>
</comment>
<sequence length="471" mass="52276">MRKKIKNAARLIVVFMILATCTKCQKDDDLGQANDKTLLSAKQWFKNYEAEESNYALFQNLDYDWNNAEITNSEDGTKTIIVPINEIKKDPTENWEQKLYIYKLSENNYEALLFEIYPDSKNTDVESSLIDSGIFTGYIAAWDLKKGFVKAALFENGKIAQNGSIKVYSKNKTITGKAPSNQANCPAGVECDTDGSGDTGTQLKEVVVNNNYQNPSGYVIIYNNEGGGFTGDTSPGGYTNHGTGASSGSENTQNTNTAEGNPCDKIKALMANPNFIVKLEELGKKTNLKVESGYSQSKNGPFTPLIVLPSTNGADRMKLILTPDMVGYVHTHLNDYDSGLVNADGEPLIRKPLRIFSPVDIGAFLQLAKNAQNNNIPIDNVYGAMVSSDGTYQLRFTGDPNQININFDWDATSMEKDYMTYLEKGNKEVNFLRFLNDKCYIKGIELYKINKDKTSTKKTLDTKKTVININC</sequence>
<name>A0A9N8J8J1_9FLAO</name>
<reference evidence="3 4" key="1">
    <citation type="submission" date="2020-06" db="EMBL/GenBank/DDBJ databases">
        <authorList>
            <person name="Criscuolo A."/>
        </authorList>
    </citation>
    <scope>NUCLEOTIDE SEQUENCE [LARGE SCALE GENOMIC DNA]</scope>
    <source>
        <strain evidence="3">PXU-55</strain>
    </source>
</reference>
<evidence type="ECO:0000256" key="2">
    <source>
        <dbReference type="SAM" id="SignalP"/>
    </source>
</evidence>
<feature type="signal peptide" evidence="2">
    <location>
        <begin position="1"/>
        <end position="26"/>
    </location>
</feature>
<feature type="compositionally biased region" description="Polar residues" evidence="1">
    <location>
        <begin position="240"/>
        <end position="257"/>
    </location>
</feature>
<feature type="chain" id="PRO_5040176080" description="CHRD domain-containing protein" evidence="2">
    <location>
        <begin position="27"/>
        <end position="471"/>
    </location>
</feature>
<evidence type="ECO:0008006" key="5">
    <source>
        <dbReference type="Google" id="ProtNLM"/>
    </source>
</evidence>
<dbReference type="Proteomes" id="UP000533639">
    <property type="component" value="Unassembled WGS sequence"/>
</dbReference>
<dbReference type="EMBL" id="CAIJDE010000064">
    <property type="protein sequence ID" value="CAC9976798.1"/>
    <property type="molecule type" value="Genomic_DNA"/>
</dbReference>
<accession>A0A9N8J8J1</accession>
<dbReference type="AlphaFoldDB" id="A0A9N8J8J1"/>
<keyword evidence="2" id="KW-0732">Signal</keyword>
<gene>
    <name evidence="3" type="ORF">FLAPXU55_04526</name>
</gene>
<protein>
    <recommendedName>
        <fullName evidence="5">CHRD domain-containing protein</fullName>
    </recommendedName>
</protein>